<gene>
    <name evidence="3" type="ORF">TRAPUB_10551</name>
</gene>
<dbReference type="PANTHER" id="PTHR43747:SF1">
    <property type="entry name" value="SLR1998 PROTEIN"/>
    <property type="match status" value="1"/>
</dbReference>
<dbReference type="InterPro" id="IPR050816">
    <property type="entry name" value="Flavin-dep_Halogenase_NPB"/>
</dbReference>
<sequence>MAALSPHFDVIIVGGGPAGCATALSIARHDTPNQFRILVIDDADPDAFKVGESLPAAAKRTLSLLDPSLPIRMAEDTKLGLHAPCTGNASAWASEHLYETYSLMNPYGEGWHLDRARFDETLREACQDRIRKGKFVAIRRVDGPDASSYGWEVDAEMRESGELETFRTPWVVDATGRRASVARKLGATQLKTHDLLAFYILFRTRTSDSETPDRDDRTLIEAAPSGWWYTARLPHSTRLVTYTTAPSDPTARVARTTAGFMYLLVAQTQHIARALGLRSESDPDTADPVYEACAETRYTRSTAAGSSMLQPYAAWEPGPSLSALNSNAVASPGGRGWCAVGDAALAFDPLSSQGLITALTSGLFLGATLARPPSPDDTDARVRDITAAYETVRGKYAQGRAHYYSIVGRFDGAESESAEGVDAGFWRAQRGG</sequence>
<dbReference type="Gene3D" id="3.50.50.60">
    <property type="entry name" value="FAD/NAD(P)-binding domain"/>
    <property type="match status" value="1"/>
</dbReference>
<evidence type="ECO:0000256" key="1">
    <source>
        <dbReference type="ARBA" id="ARBA00005706"/>
    </source>
</evidence>
<dbReference type="Proteomes" id="UP000184267">
    <property type="component" value="Unassembled WGS sequence"/>
</dbReference>
<evidence type="ECO:0008006" key="5">
    <source>
        <dbReference type="Google" id="ProtNLM"/>
    </source>
</evidence>
<dbReference type="OrthoDB" id="2647594at2759"/>
<evidence type="ECO:0000256" key="2">
    <source>
        <dbReference type="ARBA" id="ARBA00049364"/>
    </source>
</evidence>
<name>A0A1M2VZ09_TRAPU</name>
<proteinExistence type="inferred from homology"/>
<accession>A0A1M2VZ09</accession>
<evidence type="ECO:0000313" key="3">
    <source>
        <dbReference type="EMBL" id="OJT12854.1"/>
    </source>
</evidence>
<comment type="similarity">
    <text evidence="1">Belongs to the flavin-dependent halogenase family.</text>
</comment>
<dbReference type="SUPFAM" id="SSF51905">
    <property type="entry name" value="FAD/NAD(P)-binding domain"/>
    <property type="match status" value="1"/>
</dbReference>
<protein>
    <recommendedName>
        <fullName evidence="5">FAD/NAD(P)-binding domain-containing protein</fullName>
    </recommendedName>
</protein>
<dbReference type="PRINTS" id="PR00420">
    <property type="entry name" value="RNGMNOXGNASE"/>
</dbReference>
<keyword evidence="4" id="KW-1185">Reference proteome</keyword>
<dbReference type="InterPro" id="IPR036188">
    <property type="entry name" value="FAD/NAD-bd_sf"/>
</dbReference>
<comment type="catalytic activity">
    <reaction evidence="2">
        <text>melleolide F + FADH2 + chloride + O2 = 6'-chloromelleolide F + FAD + 2 H2O + H(+)</text>
        <dbReference type="Rhea" id="RHEA:67160"/>
        <dbReference type="ChEBI" id="CHEBI:15377"/>
        <dbReference type="ChEBI" id="CHEBI:15378"/>
        <dbReference type="ChEBI" id="CHEBI:15379"/>
        <dbReference type="ChEBI" id="CHEBI:17996"/>
        <dbReference type="ChEBI" id="CHEBI:57692"/>
        <dbReference type="ChEBI" id="CHEBI:58307"/>
        <dbReference type="ChEBI" id="CHEBI:167712"/>
        <dbReference type="ChEBI" id="CHEBI:167713"/>
    </reaction>
    <physiologicalReaction direction="left-to-right" evidence="2">
        <dbReference type="Rhea" id="RHEA:67161"/>
    </physiologicalReaction>
</comment>
<dbReference type="PANTHER" id="PTHR43747">
    <property type="entry name" value="FAD-BINDING PROTEIN"/>
    <property type="match status" value="1"/>
</dbReference>
<dbReference type="GO" id="GO:0044550">
    <property type="term" value="P:secondary metabolite biosynthetic process"/>
    <property type="evidence" value="ECO:0007669"/>
    <property type="project" value="UniProtKB-ARBA"/>
</dbReference>
<evidence type="ECO:0000313" key="4">
    <source>
        <dbReference type="Proteomes" id="UP000184267"/>
    </source>
</evidence>
<organism evidence="3 4">
    <name type="scientific">Trametes pubescens</name>
    <name type="common">White-rot fungus</name>
    <dbReference type="NCBI Taxonomy" id="154538"/>
    <lineage>
        <taxon>Eukaryota</taxon>
        <taxon>Fungi</taxon>
        <taxon>Dikarya</taxon>
        <taxon>Basidiomycota</taxon>
        <taxon>Agaricomycotina</taxon>
        <taxon>Agaricomycetes</taxon>
        <taxon>Polyporales</taxon>
        <taxon>Polyporaceae</taxon>
        <taxon>Trametes</taxon>
    </lineage>
</organism>
<comment type="caution">
    <text evidence="3">The sequence shown here is derived from an EMBL/GenBank/DDBJ whole genome shotgun (WGS) entry which is preliminary data.</text>
</comment>
<dbReference type="Gene3D" id="3.30.9.100">
    <property type="match status" value="1"/>
</dbReference>
<dbReference type="OMA" id="DGRCYWQ"/>
<dbReference type="EMBL" id="MNAD01000446">
    <property type="protein sequence ID" value="OJT12854.1"/>
    <property type="molecule type" value="Genomic_DNA"/>
</dbReference>
<dbReference type="AlphaFoldDB" id="A0A1M2VZ09"/>
<dbReference type="STRING" id="154538.A0A1M2VZ09"/>
<dbReference type="GO" id="GO:0140907">
    <property type="term" value="F:flavin-dependent halogenase activity"/>
    <property type="evidence" value="ECO:0007669"/>
    <property type="project" value="UniProtKB-ARBA"/>
</dbReference>
<reference evidence="3 4" key="1">
    <citation type="submission" date="2016-10" db="EMBL/GenBank/DDBJ databases">
        <title>Genome sequence of the basidiomycete white-rot fungus Trametes pubescens.</title>
        <authorList>
            <person name="Makela M.R."/>
            <person name="Granchi Z."/>
            <person name="Peng M."/>
            <person name="De Vries R.P."/>
            <person name="Grigoriev I."/>
            <person name="Riley R."/>
            <person name="Hilden K."/>
        </authorList>
    </citation>
    <scope>NUCLEOTIDE SEQUENCE [LARGE SCALE GENOMIC DNA]</scope>
    <source>
        <strain evidence="3 4">FBCC735</strain>
    </source>
</reference>